<protein>
    <submittedName>
        <fullName evidence="2">Uncharacterized protein</fullName>
    </submittedName>
</protein>
<dbReference type="EMBL" id="CP045857">
    <property type="protein sequence ID" value="QIJ03216.1"/>
    <property type="molecule type" value="Genomic_DNA"/>
</dbReference>
<reference evidence="2 3" key="1">
    <citation type="submission" date="2019-11" db="EMBL/GenBank/DDBJ databases">
        <title>Complete Genome Sequence of Shewanella chilikensis Strain DC57, Isolated from Corroded Seal Rings at a floating production facility in Australia.</title>
        <authorList>
            <person name="Salgar-Chaparro S.J."/>
            <person name="Castillo-Villamizar G.A."/>
            <person name="Poehlein A."/>
            <person name="Daniel R."/>
            <person name="Machuca L."/>
        </authorList>
    </citation>
    <scope>NUCLEOTIDE SEQUENCE [LARGE SCALE GENOMIC DNA]</scope>
    <source>
        <strain evidence="2 3">DC57</strain>
    </source>
</reference>
<dbReference type="AlphaFoldDB" id="A0A6G7LN14"/>
<evidence type="ECO:0000313" key="2">
    <source>
        <dbReference type="EMBL" id="QIJ03216.1"/>
    </source>
</evidence>
<evidence type="ECO:0000313" key="3">
    <source>
        <dbReference type="Proteomes" id="UP000502117"/>
    </source>
</evidence>
<feature type="region of interest" description="Disordered" evidence="1">
    <location>
        <begin position="326"/>
        <end position="374"/>
    </location>
</feature>
<proteinExistence type="predicted"/>
<feature type="region of interest" description="Disordered" evidence="1">
    <location>
        <begin position="113"/>
        <end position="141"/>
    </location>
</feature>
<dbReference type="KEGG" id="schk:GII14_02845"/>
<gene>
    <name evidence="2" type="ORF">GII14_02845</name>
</gene>
<organism evidence="2 3">
    <name type="scientific">Shewanella chilikensis</name>
    <dbReference type="NCBI Taxonomy" id="558541"/>
    <lineage>
        <taxon>Bacteria</taxon>
        <taxon>Pseudomonadati</taxon>
        <taxon>Pseudomonadota</taxon>
        <taxon>Gammaproteobacteria</taxon>
        <taxon>Alteromonadales</taxon>
        <taxon>Shewanellaceae</taxon>
        <taxon>Shewanella</taxon>
    </lineage>
</organism>
<accession>A0A6G7LN14</accession>
<evidence type="ECO:0000256" key="1">
    <source>
        <dbReference type="SAM" id="MobiDB-lite"/>
    </source>
</evidence>
<dbReference type="Proteomes" id="UP000502117">
    <property type="component" value="Chromosome"/>
</dbReference>
<dbReference type="RefSeq" id="WP_165564430.1">
    <property type="nucleotide sequence ID" value="NZ_CP045857.1"/>
</dbReference>
<sequence length="447" mass="50007">MRVVHYRDAYQNDIPRIIQPERALGYIRRSLSSQPGFNQTVFGLDSLLSDCGISYAPSQHQIDSTLSRIAWRLESGDFFLLGDRNDDFGSIQFFGDISPFVSSTFRERVKRLPPRPQFGHGNYSKASEPIVEPNITPAPEAPTELKETGITKAINAMMGGAKQVINDYIDEQRASQAEWLADKGIIQAKDEATGQILTPEELGERYRGNPTLPLADNQLAGAEAVQSFVGYEAALLVLEAATNRKKLVTDLAEFKEEAGKILSQINTKSPNALGEALGQYGAEQVYKDLGLKQNEGFIHRYHGCDNMMDCQKRGLVEIEHKGYSNNSTSLSENQFRERQGSDRKNKRWAARMKKKAPKVGQASNRKGGPYQQKEQQLWQSILDKDGKKNHLAIFTNTETGQVRYFWQDNAGNLLPPKEGVLQEFTIPEFETVKSTFADGLKALKGNK</sequence>
<feature type="compositionally biased region" description="Basic and acidic residues" evidence="1">
    <location>
        <begin position="334"/>
        <end position="343"/>
    </location>
</feature>
<feature type="compositionally biased region" description="Basic residues" evidence="1">
    <location>
        <begin position="344"/>
        <end position="357"/>
    </location>
</feature>
<name>A0A6G7LN14_9GAMM</name>